<evidence type="ECO:0000313" key="2">
    <source>
        <dbReference type="EMBL" id="CAJ63566.1"/>
    </source>
</evidence>
<proteinExistence type="predicted"/>
<sequence length="122" mass="12718">MMSCAQVRPASAGVGTFSRLNQGENGARRGEGASQKAQVARAVIETAAERSRYTGNVESFPYACEVSCRVRAGKPGRLRGGDLTPRAAVTGPPGGTWFPRFCPSCLGGTPDRGQNSASARSN</sequence>
<dbReference type="Proteomes" id="UP000000657">
    <property type="component" value="Chromosome"/>
</dbReference>
<gene>
    <name evidence="2" type="ordered locus">FRAAL4925</name>
</gene>
<feature type="region of interest" description="Disordered" evidence="1">
    <location>
        <begin position="16"/>
        <end position="37"/>
    </location>
</feature>
<name>Q0RG23_FRAAA</name>
<dbReference type="HOGENOM" id="CLU_2023323_0_0_11"/>
<protein>
    <submittedName>
        <fullName evidence="2">Uncharacterized protein</fullName>
    </submittedName>
</protein>
<dbReference type="AlphaFoldDB" id="Q0RG23"/>
<dbReference type="EMBL" id="CT573213">
    <property type="protein sequence ID" value="CAJ63566.1"/>
    <property type="molecule type" value="Genomic_DNA"/>
</dbReference>
<accession>Q0RG23</accession>
<organism evidence="2 3">
    <name type="scientific">Frankia alni (strain DSM 45986 / CECT 9034 / ACN14a)</name>
    <dbReference type="NCBI Taxonomy" id="326424"/>
    <lineage>
        <taxon>Bacteria</taxon>
        <taxon>Bacillati</taxon>
        <taxon>Actinomycetota</taxon>
        <taxon>Actinomycetes</taxon>
        <taxon>Frankiales</taxon>
        <taxon>Frankiaceae</taxon>
        <taxon>Frankia</taxon>
    </lineage>
</organism>
<keyword evidence="3" id="KW-1185">Reference proteome</keyword>
<evidence type="ECO:0000313" key="3">
    <source>
        <dbReference type="Proteomes" id="UP000000657"/>
    </source>
</evidence>
<reference evidence="2 3" key="1">
    <citation type="journal article" date="2007" name="Genome Res.">
        <title>Genome characteristics of facultatively symbiotic Frankia sp. strains reflect host range and host plant biogeography.</title>
        <authorList>
            <person name="Normand P."/>
            <person name="Lapierre P."/>
            <person name="Tisa L.S."/>
            <person name="Gogarten J.P."/>
            <person name="Alloisio N."/>
            <person name="Bagnarol E."/>
            <person name="Bassi C.A."/>
            <person name="Berry A.M."/>
            <person name="Bickhart D.M."/>
            <person name="Choisne N."/>
            <person name="Couloux A."/>
            <person name="Cournoyer B."/>
            <person name="Cruveiller S."/>
            <person name="Daubin V."/>
            <person name="Demange N."/>
            <person name="Francino M.P."/>
            <person name="Goltsman E."/>
            <person name="Huang Y."/>
            <person name="Kopp O.R."/>
            <person name="Labarre L."/>
            <person name="Lapidus A."/>
            <person name="Lavire C."/>
            <person name="Marechal J."/>
            <person name="Martinez M."/>
            <person name="Mastronunzio J.E."/>
            <person name="Mullin B.C."/>
            <person name="Niemann J."/>
            <person name="Pujic P."/>
            <person name="Rawnsley T."/>
            <person name="Rouy Z."/>
            <person name="Schenowitz C."/>
            <person name="Sellstedt A."/>
            <person name="Tavares F."/>
            <person name="Tomkins J.P."/>
            <person name="Vallenet D."/>
            <person name="Valverde C."/>
            <person name="Wall L.G."/>
            <person name="Wang Y."/>
            <person name="Medigue C."/>
            <person name="Benson D.R."/>
        </authorList>
    </citation>
    <scope>NUCLEOTIDE SEQUENCE [LARGE SCALE GENOMIC DNA]</scope>
    <source>
        <strain evidence="3">DSM 45986 / CECT 9034 / ACN14a</strain>
    </source>
</reference>
<evidence type="ECO:0000256" key="1">
    <source>
        <dbReference type="SAM" id="MobiDB-lite"/>
    </source>
</evidence>
<dbReference type="KEGG" id="fal:FRAAL4925"/>